<keyword evidence="2" id="KW-1185">Reference proteome</keyword>
<sequence>MYLHVLPFLLSWLLLAAQPTRATNTAANIAAVTDSSFFVSKPGCPLKCGNVTVPYPFGMGSDCSIGPWFNITCDTGSYPPKPYIGNNSNSIEVLSISQTQVWAPILFTYQCYNETGGLTTSNSFGPDLFLVYNDTTSPYSFSDTANKVTVVGCDDLAILSTTAIGEIGGCMPTCLAALAMNFTTNCNGFGCCQSDIPKGLEVTNLSIGTIVDHSKEILVVLVVIITLVMEKQTELVALHNSQ</sequence>
<name>A0ACB7WX09_9ERIC</name>
<dbReference type="EMBL" id="CM037152">
    <property type="protein sequence ID" value="KAH7832957.1"/>
    <property type="molecule type" value="Genomic_DNA"/>
</dbReference>
<dbReference type="Proteomes" id="UP000828048">
    <property type="component" value="Chromosome 2"/>
</dbReference>
<organism evidence="1 2">
    <name type="scientific">Vaccinium darrowii</name>
    <dbReference type="NCBI Taxonomy" id="229202"/>
    <lineage>
        <taxon>Eukaryota</taxon>
        <taxon>Viridiplantae</taxon>
        <taxon>Streptophyta</taxon>
        <taxon>Embryophyta</taxon>
        <taxon>Tracheophyta</taxon>
        <taxon>Spermatophyta</taxon>
        <taxon>Magnoliopsida</taxon>
        <taxon>eudicotyledons</taxon>
        <taxon>Gunneridae</taxon>
        <taxon>Pentapetalae</taxon>
        <taxon>asterids</taxon>
        <taxon>Ericales</taxon>
        <taxon>Ericaceae</taxon>
        <taxon>Vaccinioideae</taxon>
        <taxon>Vaccinieae</taxon>
        <taxon>Vaccinium</taxon>
    </lineage>
</organism>
<accession>A0ACB7WX09</accession>
<reference evidence="1 2" key="1">
    <citation type="journal article" date="2021" name="Hortic Res">
        <title>High-quality reference genome and annotation aids understanding of berry development for evergreen blueberry (Vaccinium darrowii).</title>
        <authorList>
            <person name="Yu J."/>
            <person name="Hulse-Kemp A.M."/>
            <person name="Babiker E."/>
            <person name="Staton M."/>
        </authorList>
    </citation>
    <scope>NUCLEOTIDE SEQUENCE [LARGE SCALE GENOMIC DNA]</scope>
    <source>
        <strain evidence="2">cv. NJ 8807/NJ 8810</strain>
        <tissue evidence="1">Young leaf</tissue>
    </source>
</reference>
<evidence type="ECO:0000313" key="1">
    <source>
        <dbReference type="EMBL" id="KAH7832957.1"/>
    </source>
</evidence>
<proteinExistence type="predicted"/>
<gene>
    <name evidence="1" type="ORF">Vadar_001754</name>
</gene>
<evidence type="ECO:0000313" key="2">
    <source>
        <dbReference type="Proteomes" id="UP000828048"/>
    </source>
</evidence>
<protein>
    <submittedName>
        <fullName evidence="1">Uncharacterized protein</fullName>
    </submittedName>
</protein>
<comment type="caution">
    <text evidence="1">The sequence shown here is derived from an EMBL/GenBank/DDBJ whole genome shotgun (WGS) entry which is preliminary data.</text>
</comment>